<dbReference type="AlphaFoldDB" id="A0A267G4R8"/>
<proteinExistence type="predicted"/>
<feature type="region of interest" description="Disordered" evidence="2">
    <location>
        <begin position="252"/>
        <end position="279"/>
    </location>
</feature>
<keyword evidence="3" id="KW-0732">Signal</keyword>
<dbReference type="Pfam" id="PF08687">
    <property type="entry name" value="ASD2"/>
    <property type="match status" value="1"/>
</dbReference>
<dbReference type="SMART" id="SM00228">
    <property type="entry name" value="PDZ"/>
    <property type="match status" value="1"/>
</dbReference>
<dbReference type="InterPro" id="IPR036034">
    <property type="entry name" value="PDZ_sf"/>
</dbReference>
<dbReference type="PROSITE" id="PS50106">
    <property type="entry name" value="PDZ"/>
    <property type="match status" value="1"/>
</dbReference>
<dbReference type="CDD" id="cd00136">
    <property type="entry name" value="PDZ_canonical"/>
    <property type="match status" value="1"/>
</dbReference>
<gene>
    <name evidence="6" type="ORF">BOX15_Mlig021062g2</name>
</gene>
<dbReference type="PROSITE" id="PS51307">
    <property type="entry name" value="ASD2"/>
    <property type="match status" value="1"/>
</dbReference>
<dbReference type="Proteomes" id="UP000215902">
    <property type="component" value="Unassembled WGS sequence"/>
</dbReference>
<dbReference type="InterPro" id="IPR014799">
    <property type="entry name" value="ASD2_dom"/>
</dbReference>
<dbReference type="Gene3D" id="2.30.42.10">
    <property type="match status" value="1"/>
</dbReference>
<feature type="compositionally biased region" description="Polar residues" evidence="2">
    <location>
        <begin position="694"/>
        <end position="706"/>
    </location>
</feature>
<feature type="domain" description="ASD2" evidence="5">
    <location>
        <begin position="853"/>
        <end position="1131"/>
    </location>
</feature>
<evidence type="ECO:0000259" key="4">
    <source>
        <dbReference type="PROSITE" id="PS50106"/>
    </source>
</evidence>
<feature type="compositionally biased region" description="Low complexity" evidence="2">
    <location>
        <begin position="524"/>
        <end position="547"/>
    </location>
</feature>
<keyword evidence="1" id="KW-0175">Coiled coil</keyword>
<feature type="region of interest" description="Disordered" evidence="2">
    <location>
        <begin position="656"/>
        <end position="865"/>
    </location>
</feature>
<organism evidence="6 7">
    <name type="scientific">Macrostomum lignano</name>
    <dbReference type="NCBI Taxonomy" id="282301"/>
    <lineage>
        <taxon>Eukaryota</taxon>
        <taxon>Metazoa</taxon>
        <taxon>Spiralia</taxon>
        <taxon>Lophotrochozoa</taxon>
        <taxon>Platyhelminthes</taxon>
        <taxon>Rhabditophora</taxon>
        <taxon>Macrostomorpha</taxon>
        <taxon>Macrostomida</taxon>
        <taxon>Macrostomidae</taxon>
        <taxon>Macrostomum</taxon>
    </lineage>
</organism>
<evidence type="ECO:0000256" key="3">
    <source>
        <dbReference type="SAM" id="SignalP"/>
    </source>
</evidence>
<evidence type="ECO:0000313" key="6">
    <source>
        <dbReference type="EMBL" id="PAA80242.1"/>
    </source>
</evidence>
<dbReference type="STRING" id="282301.A0A267G4R8"/>
<feature type="compositionally biased region" description="Basic and acidic residues" evidence="2">
    <location>
        <begin position="558"/>
        <end position="569"/>
    </location>
</feature>
<sequence>MLLQFKFKAGLPLGLVLNDCGCCTAEEDQGGCGNGDHAVGVSVKEIICGGLVFLDGQMRVGDVVLEVNGAAPANGKEATRLMEEASGTVCLTVRRREPAQPVSTAERHSQSAEEVSLAPASPTDCSAVLNSSEMSHSRSFDLLLTTPERGPESLWFEAGDCTDLASQCQRGGQQLQHDRAVSLPAEATAVAMPAASLMPPSSTSSRPTSWHEEPPPQQPQRQRQSPPPPPLPARSSQPLPQQLARKFSVQLPLRSQQQPRKQQPPPLPPHQRNPQHQRHGSLMVPTMQQIQQTHRALRVAQDDQQGGFLAFQALRSGGPSRRGPLIARASDPDVAATIQAAVAAAAAAGSSPPEVARRGSADDLLDSPSDDNNDTGENGGGVVEILDGVHGGGGPAEDEEDDDATIVEDESTAAPLQQLSRSAMVNRSPNSLDDAPSAASITAAAAPPARPPRRRSFGPLSASYPSPQPQPPAQTAPTSRSRPAAQPLASLSAAANGQAEPGTTIPRDKYAQQIRRAQMSLPRSVSGAKPPSPSAAASASASAGAAGTPPPAVPPRRGARDSARIENRDSQYGLQQQQQHRHTLSSPPPRSALFTAGGVGSGGISRLVASPSLQLPLSGSGGPAVMQQPPAGAPSGSLANAEVINERQIPNVREFVSSFERSGGGNPRVRGGAAAPETPRGHVSDLSRRFERSGNGNNKNGASPSSFRDLRHAFDQELRSAARSAASEAPPTTAAATTVTTARPASSDFGGSALSTSPLPTSSAASAPPTPSDSAPAPSPAPNSAAPDDLSTPPPPDVSTLPLKQPQTPQPPPPQPSTSNSPQQSAKRRSQQNGDSGAVTSPAPGAANTAPLATLDSSEDDTDVETAAGANGSAAIIASAASLSTPTPTTSPLSTPTSPTALGLASPYWQQPMLIALERQRRAAAEAAAAAAAVVDAASADADTDLDAEELARRREQLSESISEKLGQLRLSRSELRDELAALDAELRGRWRGLLAERGCDATELDAFDRYVARVGPMVRLRCQLDRRRLRIEHALDSAPADPDDPERRELARRGAELDAKLAEADRLGESAMRNQRALLAALDRRLEGRELRECRSALELRLSLAGEEEAMRDRLDCAEEQLEALQQLQQAGGPAS</sequence>
<name>A0A267G4R8_9PLAT</name>
<feature type="compositionally biased region" description="Polar residues" evidence="2">
    <location>
        <begin position="414"/>
        <end position="431"/>
    </location>
</feature>
<protein>
    <recommendedName>
        <fullName evidence="8">PDZ domain-containing protein</fullName>
    </recommendedName>
</protein>
<dbReference type="InterPro" id="IPR001478">
    <property type="entry name" value="PDZ"/>
</dbReference>
<feature type="compositionally biased region" description="Low complexity" evidence="2">
    <location>
        <begin position="192"/>
        <end position="208"/>
    </location>
</feature>
<evidence type="ECO:0000313" key="7">
    <source>
        <dbReference type="Proteomes" id="UP000215902"/>
    </source>
</evidence>
<feature type="compositionally biased region" description="Low complexity" evidence="2">
    <location>
        <begin position="475"/>
        <end position="495"/>
    </location>
</feature>
<evidence type="ECO:0000259" key="5">
    <source>
        <dbReference type="PROSITE" id="PS51307"/>
    </source>
</evidence>
<comment type="caution">
    <text evidence="6">The sequence shown here is derived from an EMBL/GenBank/DDBJ whole genome shotgun (WGS) entry which is preliminary data.</text>
</comment>
<feature type="compositionally biased region" description="Basic and acidic residues" evidence="2">
    <location>
        <begin position="708"/>
        <end position="720"/>
    </location>
</feature>
<feature type="region of interest" description="Disordered" evidence="2">
    <location>
        <begin position="192"/>
        <end position="239"/>
    </location>
</feature>
<evidence type="ECO:0000256" key="1">
    <source>
        <dbReference type="SAM" id="Coils"/>
    </source>
</evidence>
<feature type="coiled-coil region" evidence="1">
    <location>
        <begin position="948"/>
        <end position="986"/>
    </location>
</feature>
<feature type="compositionally biased region" description="Pro residues" evidence="2">
    <location>
        <begin position="262"/>
        <end position="271"/>
    </location>
</feature>
<feature type="region of interest" description="Disordered" evidence="2">
    <location>
        <begin position="96"/>
        <end position="124"/>
    </location>
</feature>
<dbReference type="SUPFAM" id="SSF50156">
    <property type="entry name" value="PDZ domain-like"/>
    <property type="match status" value="1"/>
</dbReference>
<feature type="compositionally biased region" description="Low complexity" evidence="2">
    <location>
        <begin position="721"/>
        <end position="791"/>
    </location>
</feature>
<feature type="region of interest" description="Disordered" evidence="2">
    <location>
        <begin position="347"/>
        <end position="638"/>
    </location>
</feature>
<feature type="chain" id="PRO_5013193218" description="PDZ domain-containing protein" evidence="3">
    <location>
        <begin position="26"/>
        <end position="1137"/>
    </location>
</feature>
<reference evidence="6 7" key="1">
    <citation type="submission" date="2017-06" db="EMBL/GenBank/DDBJ databases">
        <title>A platform for efficient transgenesis in Macrostomum lignano, a flatworm model organism for stem cell research.</title>
        <authorList>
            <person name="Berezikov E."/>
        </authorList>
    </citation>
    <scope>NUCLEOTIDE SEQUENCE [LARGE SCALE GENOMIC DNA]</scope>
    <source>
        <strain evidence="6">DV1</strain>
        <tissue evidence="6">Whole organism</tissue>
    </source>
</reference>
<feature type="domain" description="PDZ" evidence="4">
    <location>
        <begin position="40"/>
        <end position="97"/>
    </location>
</feature>
<accession>A0A267G4R8</accession>
<feature type="compositionally biased region" description="Basic and acidic residues" evidence="2">
    <location>
        <begin position="679"/>
        <end position="692"/>
    </location>
</feature>
<feature type="compositionally biased region" description="Low complexity" evidence="2">
    <location>
        <begin position="252"/>
        <end position="261"/>
    </location>
</feature>
<feature type="compositionally biased region" description="Low complexity" evidence="2">
    <location>
        <begin position="435"/>
        <end position="447"/>
    </location>
</feature>
<feature type="signal peptide" evidence="3">
    <location>
        <begin position="1"/>
        <end position="25"/>
    </location>
</feature>
<keyword evidence="7" id="KW-1185">Reference proteome</keyword>
<feature type="compositionally biased region" description="Acidic residues" evidence="2">
    <location>
        <begin position="363"/>
        <end position="374"/>
    </location>
</feature>
<feature type="compositionally biased region" description="Acidic residues" evidence="2">
    <location>
        <begin position="396"/>
        <end position="411"/>
    </location>
</feature>
<evidence type="ECO:0008006" key="8">
    <source>
        <dbReference type="Google" id="ProtNLM"/>
    </source>
</evidence>
<evidence type="ECO:0000256" key="2">
    <source>
        <dbReference type="SAM" id="MobiDB-lite"/>
    </source>
</evidence>
<dbReference type="EMBL" id="NIVC01000592">
    <property type="protein sequence ID" value="PAA80242.1"/>
    <property type="molecule type" value="Genomic_DNA"/>
</dbReference>
<dbReference type="Gene3D" id="6.10.250.3120">
    <property type="match status" value="1"/>
</dbReference>